<name>A0ABS4G726_9CLOT</name>
<dbReference type="Gene3D" id="3.60.110.10">
    <property type="entry name" value="Carbon-nitrogen hydrolase"/>
    <property type="match status" value="1"/>
</dbReference>
<evidence type="ECO:0000313" key="11">
    <source>
        <dbReference type="EMBL" id="MBP1920333.1"/>
    </source>
</evidence>
<feature type="active site" description="For glutaminase activity" evidence="7">
    <location>
        <position position="113"/>
    </location>
</feature>
<dbReference type="EC" id="6.3.5.1" evidence="7 8"/>
<dbReference type="SUPFAM" id="SSF52402">
    <property type="entry name" value="Adenine nucleotide alpha hydrolases-like"/>
    <property type="match status" value="1"/>
</dbReference>
<feature type="binding site" evidence="7">
    <location>
        <position position="199"/>
    </location>
    <ligand>
        <name>L-glutamine</name>
        <dbReference type="ChEBI" id="CHEBI:58359"/>
    </ligand>
</feature>
<dbReference type="GO" id="GO:0003952">
    <property type="term" value="F:NAD+ synthase (glutamine-hydrolyzing) activity"/>
    <property type="evidence" value="ECO:0007669"/>
    <property type="project" value="UniProtKB-EC"/>
</dbReference>
<dbReference type="InterPro" id="IPR041856">
    <property type="entry name" value="NAD+_synth_C"/>
</dbReference>
<feature type="binding site" evidence="7">
    <location>
        <begin position="352"/>
        <end position="359"/>
    </location>
    <ligand>
        <name>ATP</name>
        <dbReference type="ChEBI" id="CHEBI:30616"/>
    </ligand>
</feature>
<feature type="domain" description="CN hydrolase" evidence="10">
    <location>
        <begin position="4"/>
        <end position="266"/>
    </location>
</feature>
<comment type="catalytic activity">
    <reaction evidence="7 8">
        <text>deamido-NAD(+) + L-glutamine + ATP + H2O = L-glutamate + AMP + diphosphate + NAD(+) + H(+)</text>
        <dbReference type="Rhea" id="RHEA:24384"/>
        <dbReference type="ChEBI" id="CHEBI:15377"/>
        <dbReference type="ChEBI" id="CHEBI:15378"/>
        <dbReference type="ChEBI" id="CHEBI:29985"/>
        <dbReference type="ChEBI" id="CHEBI:30616"/>
        <dbReference type="ChEBI" id="CHEBI:33019"/>
        <dbReference type="ChEBI" id="CHEBI:57540"/>
        <dbReference type="ChEBI" id="CHEBI:58359"/>
        <dbReference type="ChEBI" id="CHEBI:58437"/>
        <dbReference type="ChEBI" id="CHEBI:456215"/>
        <dbReference type="EC" id="6.3.5.1"/>
    </reaction>
</comment>
<feature type="binding site" evidence="7">
    <location>
        <position position="462"/>
    </location>
    <ligand>
        <name>ATP</name>
        <dbReference type="ChEBI" id="CHEBI:30616"/>
    </ligand>
</feature>
<evidence type="ECO:0000256" key="7">
    <source>
        <dbReference type="HAMAP-Rule" id="MF_02090"/>
    </source>
</evidence>
<sequence length="639" mass="71570">MDYLKVAAAKPSLKVADIEYNLSEITQLMHGMEVEGVRLAVFPELCITGYTSADLFLTGDLLEKSLMGLDVLAAELKGKELAIAVGLPLNFKGRLFNCAAVLKGGKVLGIVPKRSIPNYSEFYESRWFAGARDAMTKYIDLPFQKDIPFGSLVFDCGDYTFGVEICEDLFAPVSPSSYLSLQGAEIILNLSASNELVGKSSYRKDLVRIQGSKNIGAYVYSSCGVEESTTDVVFGGHLMVSEYGTILAENERFVIGSETISAYIDLSRIRGERIKNSSFREAEIPEAFIAERVKFAQDRSNLFAFDRFIDPHPFVPRNEEEKRMRCEEILSIQSHGLVKRLVHTGARKAIVGISGGLDSTLALLVMVKAMKIMEKPLSDIVTITMPGFGTSDRTYQNAVELCRELGTTFREIDIREACLLHFKDIGHDPSVHDVTYENVQARERTQILMDIANKEYGILVGTGDLSELAMGWCTYNGDQMSMYGVNSSIPKTLVRYLVRYAAEHEFTGRISEILLDILDTPVSPELLPKNENGEISQKTEDIIGPYELHDFFLYHLMRYGATVDKILFMAEHAFKGTYGSDEIRKWLKFFLRRFFTQQFKRSAMPDGPKVGTIALSPRGDLRMPSDASFATFIRELEEE</sequence>
<dbReference type="InterPro" id="IPR014445">
    <property type="entry name" value="Gln-dep_NAD_synthase"/>
</dbReference>
<comment type="similarity">
    <text evidence="2 7 8">In the C-terminal section; belongs to the NAD synthetase family.</text>
</comment>
<dbReference type="InterPro" id="IPR003694">
    <property type="entry name" value="NAD_synthase"/>
</dbReference>
<dbReference type="NCBIfam" id="NF002730">
    <property type="entry name" value="PRK02628.1"/>
    <property type="match status" value="1"/>
</dbReference>
<evidence type="ECO:0000256" key="1">
    <source>
        <dbReference type="ARBA" id="ARBA00005188"/>
    </source>
</evidence>
<dbReference type="Pfam" id="PF00795">
    <property type="entry name" value="CN_hydrolase"/>
    <property type="match status" value="1"/>
</dbReference>
<dbReference type="InterPro" id="IPR014729">
    <property type="entry name" value="Rossmann-like_a/b/a_fold"/>
</dbReference>
<comment type="similarity">
    <text evidence="9">Belongs to the NAD synthetase family.</text>
</comment>
<dbReference type="Gene3D" id="3.40.50.620">
    <property type="entry name" value="HUPs"/>
    <property type="match status" value="1"/>
</dbReference>
<keyword evidence="4 7" id="KW-0547">Nucleotide-binding</keyword>
<dbReference type="HAMAP" id="MF_02090">
    <property type="entry name" value="NadE_glutamine_dep"/>
    <property type="match status" value="1"/>
</dbReference>
<dbReference type="PROSITE" id="PS50263">
    <property type="entry name" value="CN_HYDROLASE"/>
    <property type="match status" value="1"/>
</dbReference>
<feature type="binding site" evidence="7">
    <location>
        <position position="193"/>
    </location>
    <ligand>
        <name>L-glutamine</name>
        <dbReference type="ChEBI" id="CHEBI:58359"/>
    </ligand>
</feature>
<dbReference type="PIRSF" id="PIRSF006630">
    <property type="entry name" value="NADS_GAT"/>
    <property type="match status" value="1"/>
</dbReference>
<dbReference type="PANTHER" id="PTHR23090:SF9">
    <property type="entry name" value="GLUTAMINE-DEPENDENT NAD(+) SYNTHETASE"/>
    <property type="match status" value="1"/>
</dbReference>
<evidence type="ECO:0000256" key="5">
    <source>
        <dbReference type="ARBA" id="ARBA00022840"/>
    </source>
</evidence>
<dbReference type="InterPro" id="IPR003010">
    <property type="entry name" value="C-N_Hydrolase"/>
</dbReference>
<gene>
    <name evidence="7" type="primary">nadE</name>
    <name evidence="11" type="ORF">J2Z34_002844</name>
</gene>
<dbReference type="NCBIfam" id="TIGR00552">
    <property type="entry name" value="nadE"/>
    <property type="match status" value="1"/>
</dbReference>
<protein>
    <recommendedName>
        <fullName evidence="7 8">Glutamine-dependent NAD(+) synthetase</fullName>
        <ecNumber evidence="7 8">6.3.5.1</ecNumber>
    </recommendedName>
    <alternativeName>
        <fullName evidence="7 8">NAD(+) synthase [glutamine-hydrolyzing]</fullName>
    </alternativeName>
</protein>
<evidence type="ECO:0000256" key="3">
    <source>
        <dbReference type="ARBA" id="ARBA00022598"/>
    </source>
</evidence>
<evidence type="ECO:0000313" key="12">
    <source>
        <dbReference type="Proteomes" id="UP001519271"/>
    </source>
</evidence>
<dbReference type="Proteomes" id="UP001519271">
    <property type="component" value="Unassembled WGS sequence"/>
</dbReference>
<feature type="active site" description="Nucleophile; for glutaminase activity" evidence="7">
    <location>
        <position position="166"/>
    </location>
</feature>
<accession>A0ABS4G726</accession>
<dbReference type="CDD" id="cd00553">
    <property type="entry name" value="NAD_synthase"/>
    <property type="match status" value="1"/>
</dbReference>
<evidence type="ECO:0000256" key="6">
    <source>
        <dbReference type="ARBA" id="ARBA00023027"/>
    </source>
</evidence>
<evidence type="ECO:0000256" key="4">
    <source>
        <dbReference type="ARBA" id="ARBA00022741"/>
    </source>
</evidence>
<keyword evidence="12" id="KW-1185">Reference proteome</keyword>
<dbReference type="PANTHER" id="PTHR23090">
    <property type="entry name" value="NH 3 /GLUTAMINE-DEPENDENT NAD + SYNTHETASE"/>
    <property type="match status" value="1"/>
</dbReference>
<evidence type="ECO:0000256" key="8">
    <source>
        <dbReference type="PIRNR" id="PIRNR006630"/>
    </source>
</evidence>
<keyword evidence="3 7" id="KW-0436">Ligase</keyword>
<evidence type="ECO:0000259" key="10">
    <source>
        <dbReference type="PROSITE" id="PS50263"/>
    </source>
</evidence>
<reference evidence="11 12" key="1">
    <citation type="submission" date="2021-03" db="EMBL/GenBank/DDBJ databases">
        <title>Genomic Encyclopedia of Type Strains, Phase IV (KMG-IV): sequencing the most valuable type-strain genomes for metagenomic binning, comparative biology and taxonomic classification.</title>
        <authorList>
            <person name="Goeker M."/>
        </authorList>
    </citation>
    <scope>NUCLEOTIDE SEQUENCE [LARGE SCALE GENOMIC DNA]</scope>
    <source>
        <strain evidence="11 12">DSM 6139</strain>
    </source>
</reference>
<dbReference type="RefSeq" id="WP_209460510.1">
    <property type="nucleotide sequence ID" value="NZ_JAGGKC010000028.1"/>
</dbReference>
<feature type="binding site" evidence="7">
    <location>
        <position position="119"/>
    </location>
    <ligand>
        <name>L-glutamine</name>
        <dbReference type="ChEBI" id="CHEBI:58359"/>
    </ligand>
</feature>
<keyword evidence="5 7" id="KW-0067">ATP-binding</keyword>
<dbReference type="Gene3D" id="1.10.10.1140">
    <property type="entry name" value="Glutamine-dependent NAD+ synthetase, C-terminal domain"/>
    <property type="match status" value="1"/>
</dbReference>
<feature type="binding site" evidence="7">
    <location>
        <position position="467"/>
    </location>
    <ligand>
        <name>deamido-NAD(+)</name>
        <dbReference type="ChEBI" id="CHEBI:58437"/>
        <note>ligand shared between two neighboring subunits</note>
    </ligand>
</feature>
<feature type="active site" description="Proton acceptor; for glutaminase activity" evidence="7">
    <location>
        <position position="44"/>
    </location>
</feature>
<dbReference type="InterPro" id="IPR036526">
    <property type="entry name" value="C-N_Hydrolase_sf"/>
</dbReference>
<dbReference type="CDD" id="cd07570">
    <property type="entry name" value="GAT_Gln-NAD-synth"/>
    <property type="match status" value="1"/>
</dbReference>
<evidence type="ECO:0000256" key="2">
    <source>
        <dbReference type="ARBA" id="ARBA00007145"/>
    </source>
</evidence>
<feature type="binding site" evidence="7">
    <location>
        <begin position="472"/>
        <end position="475"/>
    </location>
    <ligand>
        <name>deamido-NAD(+)</name>
        <dbReference type="ChEBI" id="CHEBI:58437"/>
        <note>ligand shared between two neighboring subunits</note>
    </ligand>
</feature>
<dbReference type="Pfam" id="PF02540">
    <property type="entry name" value="NAD_synthase"/>
    <property type="match status" value="1"/>
</dbReference>
<comment type="function">
    <text evidence="7">Catalyzes the ATP-dependent amidation of deamido-NAD to form NAD. Uses L-glutamine as a nitrogen source.</text>
</comment>
<proteinExistence type="inferred from homology"/>
<comment type="pathway">
    <text evidence="1 7 8">Cofactor biosynthesis; NAD(+) biosynthesis; NAD(+) from deamido-NAD(+) (L-Gln route): step 1/1.</text>
</comment>
<evidence type="ECO:0000256" key="9">
    <source>
        <dbReference type="RuleBase" id="RU003811"/>
    </source>
</evidence>
<comment type="caution">
    <text evidence="11">The sequence shown here is derived from an EMBL/GenBank/DDBJ whole genome shotgun (WGS) entry which is preliminary data.</text>
</comment>
<dbReference type="InterPro" id="IPR022310">
    <property type="entry name" value="NAD/GMP_synthase"/>
</dbReference>
<feature type="binding site" evidence="7">
    <location>
        <position position="600"/>
    </location>
    <ligand>
        <name>deamido-NAD(+)</name>
        <dbReference type="ChEBI" id="CHEBI:58437"/>
        <note>ligand shared between two neighboring subunits</note>
    </ligand>
</feature>
<keyword evidence="6 7" id="KW-0520">NAD</keyword>
<feature type="binding site" evidence="7">
    <location>
        <position position="438"/>
    </location>
    <ligand>
        <name>deamido-NAD(+)</name>
        <dbReference type="ChEBI" id="CHEBI:58437"/>
        <note>ligand shared between two neighboring subunits</note>
    </ligand>
</feature>
<dbReference type="EMBL" id="JAGGKC010000028">
    <property type="protein sequence ID" value="MBP1920333.1"/>
    <property type="molecule type" value="Genomic_DNA"/>
</dbReference>
<dbReference type="SUPFAM" id="SSF56317">
    <property type="entry name" value="Carbon-nitrogen hydrolase"/>
    <property type="match status" value="1"/>
</dbReference>
<organism evidence="11 12">
    <name type="scientific">Youngiibacter multivorans</name>
    <dbReference type="NCBI Taxonomy" id="937251"/>
    <lineage>
        <taxon>Bacteria</taxon>
        <taxon>Bacillati</taxon>
        <taxon>Bacillota</taxon>
        <taxon>Clostridia</taxon>
        <taxon>Eubacteriales</taxon>
        <taxon>Clostridiaceae</taxon>
        <taxon>Youngiibacter</taxon>
    </lineage>
</organism>